<comment type="caution">
    <text evidence="1">The sequence shown here is derived from an EMBL/GenBank/DDBJ whole genome shotgun (WGS) entry which is preliminary data.</text>
</comment>
<evidence type="ECO:0000313" key="1">
    <source>
        <dbReference type="EMBL" id="CAJ2637643.1"/>
    </source>
</evidence>
<proteinExistence type="predicted"/>
<evidence type="ECO:0000313" key="2">
    <source>
        <dbReference type="Proteomes" id="UP001177021"/>
    </source>
</evidence>
<dbReference type="EMBL" id="CASHSV030000013">
    <property type="protein sequence ID" value="CAJ2637643.1"/>
    <property type="molecule type" value="Genomic_DNA"/>
</dbReference>
<gene>
    <name evidence="1" type="ORF">MILVUS5_LOCUS7979</name>
</gene>
<sequence>MRSGSLCSSLVSKFYSLSAFGQSSSHPFGSSQSVFGQQNNSSNNPSASKPFGIPTPLGLQTSNSSTSAGVFGSTQTLPPFSSNTTSASSSPAFNSSMPASGESSTPAFGNSLSPFGVFGQKPAFGGFRSTPTQTNPFGSSTQAFGQSSSVFLI</sequence>
<protein>
    <submittedName>
        <fullName evidence="1">Uncharacterized protein</fullName>
    </submittedName>
</protein>
<organism evidence="1 2">
    <name type="scientific">Trifolium pratense</name>
    <name type="common">Red clover</name>
    <dbReference type="NCBI Taxonomy" id="57577"/>
    <lineage>
        <taxon>Eukaryota</taxon>
        <taxon>Viridiplantae</taxon>
        <taxon>Streptophyta</taxon>
        <taxon>Embryophyta</taxon>
        <taxon>Tracheophyta</taxon>
        <taxon>Spermatophyta</taxon>
        <taxon>Magnoliopsida</taxon>
        <taxon>eudicotyledons</taxon>
        <taxon>Gunneridae</taxon>
        <taxon>Pentapetalae</taxon>
        <taxon>rosids</taxon>
        <taxon>fabids</taxon>
        <taxon>Fabales</taxon>
        <taxon>Fabaceae</taxon>
        <taxon>Papilionoideae</taxon>
        <taxon>50 kb inversion clade</taxon>
        <taxon>NPAAA clade</taxon>
        <taxon>Hologalegina</taxon>
        <taxon>IRL clade</taxon>
        <taxon>Trifolieae</taxon>
        <taxon>Trifolium</taxon>
    </lineage>
</organism>
<name>A0ACB0J1I2_TRIPR</name>
<accession>A0ACB0J1I2</accession>
<keyword evidence="2" id="KW-1185">Reference proteome</keyword>
<reference evidence="1" key="1">
    <citation type="submission" date="2023-10" db="EMBL/GenBank/DDBJ databases">
        <authorList>
            <person name="Rodriguez Cubillos JULIANA M."/>
            <person name="De Vega J."/>
        </authorList>
    </citation>
    <scope>NUCLEOTIDE SEQUENCE</scope>
</reference>
<dbReference type="Proteomes" id="UP001177021">
    <property type="component" value="Unassembled WGS sequence"/>
</dbReference>